<protein>
    <recommendedName>
        <fullName evidence="6">beta-lactamase</fullName>
        <ecNumber evidence="6">3.5.2.6</ecNumber>
    </recommendedName>
</protein>
<keyword evidence="9" id="KW-0574">Periplasm</keyword>
<evidence type="ECO:0000259" key="13">
    <source>
        <dbReference type="SMART" id="SM00849"/>
    </source>
</evidence>
<evidence type="ECO:0000256" key="5">
    <source>
        <dbReference type="ARBA" id="ARBA00011245"/>
    </source>
</evidence>
<accession>A0A8I0T6Y3</accession>
<dbReference type="EC" id="3.5.2.6" evidence="6"/>
<dbReference type="InterPro" id="IPR036866">
    <property type="entry name" value="RibonucZ/Hydroxyglut_hydro"/>
</dbReference>
<dbReference type="EMBL" id="AQHF01000026">
    <property type="protein sequence ID" value="MBE0347689.1"/>
    <property type="molecule type" value="Genomic_DNA"/>
</dbReference>
<keyword evidence="10" id="KW-0378">Hydrolase</keyword>
<evidence type="ECO:0000256" key="11">
    <source>
        <dbReference type="ARBA" id="ARBA00022833"/>
    </source>
</evidence>
<organism evidence="14 15">
    <name type="scientific">Pseudoalteromonas peptidolytica F12-50-A1</name>
    <dbReference type="NCBI Taxonomy" id="1315280"/>
    <lineage>
        <taxon>Bacteria</taxon>
        <taxon>Pseudomonadati</taxon>
        <taxon>Pseudomonadota</taxon>
        <taxon>Gammaproteobacteria</taxon>
        <taxon>Alteromonadales</taxon>
        <taxon>Pseudoalteromonadaceae</taxon>
        <taxon>Pseudoalteromonas</taxon>
    </lineage>
</organism>
<evidence type="ECO:0000256" key="7">
    <source>
        <dbReference type="ARBA" id="ARBA00022723"/>
    </source>
</evidence>
<evidence type="ECO:0000256" key="2">
    <source>
        <dbReference type="ARBA" id="ARBA00001947"/>
    </source>
</evidence>
<evidence type="ECO:0000256" key="12">
    <source>
        <dbReference type="ARBA" id="ARBA00023251"/>
    </source>
</evidence>
<name>A0A8I0T6Y3_9GAMM</name>
<dbReference type="NCBIfam" id="NF033088">
    <property type="entry name" value="bla_subclass_B1"/>
    <property type="match status" value="1"/>
</dbReference>
<evidence type="ECO:0000256" key="8">
    <source>
        <dbReference type="ARBA" id="ARBA00022729"/>
    </source>
</evidence>
<evidence type="ECO:0000256" key="4">
    <source>
        <dbReference type="ARBA" id="ARBA00005250"/>
    </source>
</evidence>
<reference evidence="14 15" key="1">
    <citation type="submission" date="2015-06" db="EMBL/GenBank/DDBJ databases">
        <title>Genome sequence of Pseudoalteromonas peptidolytica.</title>
        <authorList>
            <person name="Xie B.-B."/>
            <person name="Rong J.-C."/>
            <person name="Qin Q.-L."/>
            <person name="Zhang Y.-Z."/>
        </authorList>
    </citation>
    <scope>NUCLEOTIDE SEQUENCE [LARGE SCALE GENOMIC DNA]</scope>
    <source>
        <strain evidence="14 15">F12-50-A1</strain>
    </source>
</reference>
<dbReference type="InterPro" id="IPR058199">
    <property type="entry name" value="BlaB//VIM/IMP-1"/>
</dbReference>
<comment type="caution">
    <text evidence="14">The sequence shown here is derived from an EMBL/GenBank/DDBJ whole genome shotgun (WGS) entry which is preliminary data.</text>
</comment>
<dbReference type="RefSeq" id="WP_128732286.1">
    <property type="nucleotide sequence ID" value="NZ_AQHF01000026.1"/>
</dbReference>
<dbReference type="InterPro" id="IPR001279">
    <property type="entry name" value="Metallo-B-lactamas"/>
</dbReference>
<evidence type="ECO:0000313" key="14">
    <source>
        <dbReference type="EMBL" id="MBE0347689.1"/>
    </source>
</evidence>
<keyword evidence="7" id="KW-0479">Metal-binding</keyword>
<comment type="cofactor">
    <cofactor evidence="2">
        <name>Zn(2+)</name>
        <dbReference type="ChEBI" id="CHEBI:29105"/>
    </cofactor>
</comment>
<dbReference type="GO" id="GO:0017001">
    <property type="term" value="P:antibiotic catabolic process"/>
    <property type="evidence" value="ECO:0007669"/>
    <property type="project" value="UniProtKB-ARBA"/>
</dbReference>
<comment type="catalytic activity">
    <reaction evidence="1">
        <text>a beta-lactam + H2O = a substituted beta-amino acid</text>
        <dbReference type="Rhea" id="RHEA:20401"/>
        <dbReference type="ChEBI" id="CHEBI:15377"/>
        <dbReference type="ChEBI" id="CHEBI:35627"/>
        <dbReference type="ChEBI" id="CHEBI:140347"/>
        <dbReference type="EC" id="3.5.2.6"/>
    </reaction>
</comment>
<dbReference type="CDD" id="cd16301">
    <property type="entry name" value="IMP_DIM-like_MBL-B1"/>
    <property type="match status" value="1"/>
</dbReference>
<dbReference type="Proteomes" id="UP000660708">
    <property type="component" value="Unassembled WGS sequence"/>
</dbReference>
<keyword evidence="12" id="KW-0046">Antibiotic resistance</keyword>
<evidence type="ECO:0000256" key="10">
    <source>
        <dbReference type="ARBA" id="ARBA00022801"/>
    </source>
</evidence>
<evidence type="ECO:0000256" key="6">
    <source>
        <dbReference type="ARBA" id="ARBA00012865"/>
    </source>
</evidence>
<evidence type="ECO:0000256" key="9">
    <source>
        <dbReference type="ARBA" id="ARBA00022764"/>
    </source>
</evidence>
<dbReference type="SUPFAM" id="SSF56281">
    <property type="entry name" value="Metallo-hydrolase/oxidoreductase"/>
    <property type="match status" value="1"/>
</dbReference>
<gene>
    <name evidence="14" type="primary">bla2</name>
    <name evidence="14" type="ORF">PPEP_a2206</name>
</gene>
<keyword evidence="11" id="KW-0862">Zinc</keyword>
<sequence>MYYLIIITILYSSYTAANEIIPELEIEPVTPGVFIHKSYSQIAGWGLVSANGLIVVEDKKAFIIDTPWSSRDTEKLVDWIHSQKFTLLGSISTHSHDDRAAGIKWLNEHGVSTYATDLTNNLLEKAGKTQATHSIKKNKFVLADGLLEVFYPGGGHTIDNIVVWLPKSKLLFGGCFVRSLQSQSLGYTGEAQIEQWPHSVAAVLSRYPNVEIVVPGHGAIGSIELLKHTKKLANKATKSGG</sequence>
<proteinExistence type="inferred from homology"/>
<dbReference type="PANTHER" id="PTHR42951">
    <property type="entry name" value="METALLO-BETA-LACTAMASE DOMAIN-CONTAINING"/>
    <property type="match status" value="1"/>
</dbReference>
<dbReference type="Pfam" id="PF00753">
    <property type="entry name" value="Lactamase_B"/>
    <property type="match status" value="1"/>
</dbReference>
<keyword evidence="8" id="KW-0732">Signal</keyword>
<comment type="subcellular location">
    <subcellularLocation>
        <location evidence="3">Periplasm</location>
    </subcellularLocation>
</comment>
<dbReference type="PANTHER" id="PTHR42951:SF4">
    <property type="entry name" value="ACYL-COENZYME A THIOESTERASE MBLAC2"/>
    <property type="match status" value="1"/>
</dbReference>
<comment type="subunit">
    <text evidence="5">Monomer.</text>
</comment>
<feature type="domain" description="Metallo-beta-lactamase" evidence="13">
    <location>
        <begin position="49"/>
        <end position="217"/>
    </location>
</feature>
<dbReference type="AlphaFoldDB" id="A0A8I0T6Y3"/>
<keyword evidence="15" id="KW-1185">Reference proteome</keyword>
<comment type="similarity">
    <text evidence="4">Belongs to the metallo-beta-lactamase superfamily. Class-B beta-lactamase family.</text>
</comment>
<dbReference type="NCBIfam" id="NF012145">
    <property type="entry name" value="blaDIM_SIM_IMP"/>
    <property type="match status" value="1"/>
</dbReference>
<dbReference type="SMART" id="SM00849">
    <property type="entry name" value="Lactamase_B"/>
    <property type="match status" value="1"/>
</dbReference>
<dbReference type="NCBIfam" id="NF012229">
    <property type="entry name" value="bla_class_B_core"/>
    <property type="match status" value="1"/>
</dbReference>
<dbReference type="InterPro" id="IPR050855">
    <property type="entry name" value="NDM-1-like"/>
</dbReference>
<evidence type="ECO:0000313" key="15">
    <source>
        <dbReference type="Proteomes" id="UP000660708"/>
    </source>
</evidence>
<evidence type="ECO:0000256" key="1">
    <source>
        <dbReference type="ARBA" id="ARBA00001526"/>
    </source>
</evidence>
<evidence type="ECO:0000256" key="3">
    <source>
        <dbReference type="ARBA" id="ARBA00004418"/>
    </source>
</evidence>
<dbReference type="Gene3D" id="3.60.15.10">
    <property type="entry name" value="Ribonuclease Z/Hydroxyacylglutathione hydrolase-like"/>
    <property type="match status" value="1"/>
</dbReference>